<evidence type="ECO:0000259" key="3">
    <source>
        <dbReference type="PROSITE" id="PS50883"/>
    </source>
</evidence>
<dbReference type="CDD" id="cd01949">
    <property type="entry name" value="GGDEF"/>
    <property type="match status" value="1"/>
</dbReference>
<dbReference type="SMART" id="SM00052">
    <property type="entry name" value="EAL"/>
    <property type="match status" value="1"/>
</dbReference>
<dbReference type="CDD" id="cd01948">
    <property type="entry name" value="EAL"/>
    <property type="match status" value="1"/>
</dbReference>
<sequence>MTKMTESKILESMELSYEQLVDLKAALDKTSIVAVTDKKGLILQVNDQFCEISKYNREELIGQDHRILNSGYHPKSFFKEMWRAIGNGETWQADVCNRAKDGSLYWVKTTIVPFIGANGKPERYISIRTDITAQKNIKKIAHIAYHDDLTGLPNRRSLSKRIENEISNGLRNKDQFAVFFFDVNRFKNINDSLGHKIGDLFLIELAKRLTDIDTQSNSFYRMNGDEFVYILEDVKFVNEMAEKILDVFKASFVFDEYEFYASISLGISVYPDHGENVSKLLKTADIAMYAAKAKKGNSYSVYRKLMRGSNDQFLVLETKLHKALRENIFELRFQPTYNLQSGKIIGTESIIYWHDEDYGEMNPVEFMPFASQCGLIIEIDQYVLKNSIQHMVQLKPHVDDDFKISVNLSTDYLKDANFIVDLTTYLEEAQLDSKYIEIEISELCLLDTDLQLYDKINQIHELGVTISIDDFGMGYSSLSYLREVPISLLKIDQSFTHELNLVPANAKMVAAIISLASALNLQVVATKVENGEDLAILKELNCSFVQGLYLNDLLPLQDLIAFIEEKNN</sequence>
<evidence type="ECO:0000313" key="5">
    <source>
        <dbReference type="EMBL" id="MCH7322666.1"/>
    </source>
</evidence>
<protein>
    <submittedName>
        <fullName evidence="5">EAL domain-containing protein</fullName>
    </submittedName>
</protein>
<evidence type="ECO:0000259" key="2">
    <source>
        <dbReference type="PROSITE" id="PS50113"/>
    </source>
</evidence>
<dbReference type="PROSITE" id="PS50887">
    <property type="entry name" value="GGDEF"/>
    <property type="match status" value="1"/>
</dbReference>
<gene>
    <name evidence="5" type="ORF">LZ480_12260</name>
</gene>
<dbReference type="InterPro" id="IPR052155">
    <property type="entry name" value="Biofilm_reg_signaling"/>
</dbReference>
<dbReference type="InterPro" id="IPR000700">
    <property type="entry name" value="PAS-assoc_C"/>
</dbReference>
<dbReference type="CDD" id="cd00130">
    <property type="entry name" value="PAS"/>
    <property type="match status" value="1"/>
</dbReference>
<dbReference type="Gene3D" id="3.30.450.20">
    <property type="entry name" value="PAS domain"/>
    <property type="match status" value="1"/>
</dbReference>
<dbReference type="PROSITE" id="PS50112">
    <property type="entry name" value="PAS"/>
    <property type="match status" value="1"/>
</dbReference>
<dbReference type="SUPFAM" id="SSF141868">
    <property type="entry name" value="EAL domain-like"/>
    <property type="match status" value="1"/>
</dbReference>
<dbReference type="InterPro" id="IPR001610">
    <property type="entry name" value="PAC"/>
</dbReference>
<keyword evidence="6" id="KW-1185">Reference proteome</keyword>
<feature type="domain" description="PAS" evidence="1">
    <location>
        <begin position="13"/>
        <end position="76"/>
    </location>
</feature>
<dbReference type="NCBIfam" id="TIGR00254">
    <property type="entry name" value="GGDEF"/>
    <property type="match status" value="1"/>
</dbReference>
<reference evidence="5 6" key="1">
    <citation type="submission" date="2022-03" db="EMBL/GenBank/DDBJ databases">
        <authorList>
            <person name="Jo J.-H."/>
            <person name="Im W.-T."/>
        </authorList>
    </citation>
    <scope>NUCLEOTIDE SEQUENCE [LARGE SCALE GENOMIC DNA]</scope>
    <source>
        <strain evidence="5 6">MA9</strain>
    </source>
</reference>
<dbReference type="PROSITE" id="PS50113">
    <property type="entry name" value="PAC"/>
    <property type="match status" value="1"/>
</dbReference>
<dbReference type="PROSITE" id="PS50883">
    <property type="entry name" value="EAL"/>
    <property type="match status" value="1"/>
</dbReference>
<proteinExistence type="predicted"/>
<dbReference type="EMBL" id="JAKZFC010000004">
    <property type="protein sequence ID" value="MCH7322666.1"/>
    <property type="molecule type" value="Genomic_DNA"/>
</dbReference>
<name>A0ABS9UEA6_9BACL</name>
<dbReference type="Pfam" id="PF00990">
    <property type="entry name" value="GGDEF"/>
    <property type="match status" value="1"/>
</dbReference>
<dbReference type="PANTHER" id="PTHR44757:SF2">
    <property type="entry name" value="BIOFILM ARCHITECTURE MAINTENANCE PROTEIN MBAA"/>
    <property type="match status" value="1"/>
</dbReference>
<comment type="caution">
    <text evidence="5">The sequence shown here is derived from an EMBL/GenBank/DDBJ whole genome shotgun (WGS) entry which is preliminary data.</text>
</comment>
<dbReference type="InterPro" id="IPR000160">
    <property type="entry name" value="GGDEF_dom"/>
</dbReference>
<accession>A0ABS9UEA6</accession>
<dbReference type="InterPro" id="IPR035965">
    <property type="entry name" value="PAS-like_dom_sf"/>
</dbReference>
<evidence type="ECO:0000313" key="6">
    <source>
        <dbReference type="Proteomes" id="UP001316087"/>
    </source>
</evidence>
<feature type="domain" description="EAL" evidence="3">
    <location>
        <begin position="313"/>
        <end position="567"/>
    </location>
</feature>
<dbReference type="Pfam" id="PF00563">
    <property type="entry name" value="EAL"/>
    <property type="match status" value="1"/>
</dbReference>
<evidence type="ECO:0000259" key="1">
    <source>
        <dbReference type="PROSITE" id="PS50112"/>
    </source>
</evidence>
<dbReference type="NCBIfam" id="TIGR00229">
    <property type="entry name" value="sensory_box"/>
    <property type="match status" value="1"/>
</dbReference>
<dbReference type="Pfam" id="PF13426">
    <property type="entry name" value="PAS_9"/>
    <property type="match status" value="1"/>
</dbReference>
<dbReference type="Proteomes" id="UP001316087">
    <property type="component" value="Unassembled WGS sequence"/>
</dbReference>
<evidence type="ECO:0000259" key="4">
    <source>
        <dbReference type="PROSITE" id="PS50887"/>
    </source>
</evidence>
<feature type="domain" description="PAC" evidence="2">
    <location>
        <begin position="89"/>
        <end position="143"/>
    </location>
</feature>
<dbReference type="SUPFAM" id="SSF55785">
    <property type="entry name" value="PYP-like sensor domain (PAS domain)"/>
    <property type="match status" value="1"/>
</dbReference>
<dbReference type="InterPro" id="IPR043128">
    <property type="entry name" value="Rev_trsase/Diguanyl_cyclase"/>
</dbReference>
<dbReference type="SUPFAM" id="SSF55073">
    <property type="entry name" value="Nucleotide cyclase"/>
    <property type="match status" value="1"/>
</dbReference>
<dbReference type="Gene3D" id="3.20.20.450">
    <property type="entry name" value="EAL domain"/>
    <property type="match status" value="1"/>
</dbReference>
<dbReference type="PANTHER" id="PTHR44757">
    <property type="entry name" value="DIGUANYLATE CYCLASE DGCP"/>
    <property type="match status" value="1"/>
</dbReference>
<dbReference type="InterPro" id="IPR001633">
    <property type="entry name" value="EAL_dom"/>
</dbReference>
<organism evidence="5 6">
    <name type="scientific">Solibacillus palustris</name>
    <dbReference type="NCBI Taxonomy" id="2908203"/>
    <lineage>
        <taxon>Bacteria</taxon>
        <taxon>Bacillati</taxon>
        <taxon>Bacillota</taxon>
        <taxon>Bacilli</taxon>
        <taxon>Bacillales</taxon>
        <taxon>Caryophanaceae</taxon>
        <taxon>Solibacillus</taxon>
    </lineage>
</organism>
<dbReference type="Gene3D" id="3.30.70.270">
    <property type="match status" value="1"/>
</dbReference>
<dbReference type="InterPro" id="IPR035919">
    <property type="entry name" value="EAL_sf"/>
</dbReference>
<dbReference type="SMART" id="SM00086">
    <property type="entry name" value="PAC"/>
    <property type="match status" value="1"/>
</dbReference>
<feature type="domain" description="GGDEF" evidence="4">
    <location>
        <begin position="174"/>
        <end position="304"/>
    </location>
</feature>
<dbReference type="InterPro" id="IPR029787">
    <property type="entry name" value="Nucleotide_cyclase"/>
</dbReference>
<dbReference type="RefSeq" id="WP_241369731.1">
    <property type="nucleotide sequence ID" value="NZ_JAKZFC010000004.1"/>
</dbReference>
<dbReference type="InterPro" id="IPR000014">
    <property type="entry name" value="PAS"/>
</dbReference>
<dbReference type="SMART" id="SM00267">
    <property type="entry name" value="GGDEF"/>
    <property type="match status" value="1"/>
</dbReference>